<name>A0A101T200_9ACTN</name>
<dbReference type="AlphaFoldDB" id="A0A101T200"/>
<dbReference type="Proteomes" id="UP000052982">
    <property type="component" value="Unassembled WGS sequence"/>
</dbReference>
<organism evidence="1 2">
    <name type="scientific">Streptomyces griseoruber</name>
    <dbReference type="NCBI Taxonomy" id="1943"/>
    <lineage>
        <taxon>Bacteria</taxon>
        <taxon>Bacillati</taxon>
        <taxon>Actinomycetota</taxon>
        <taxon>Actinomycetes</taxon>
        <taxon>Kitasatosporales</taxon>
        <taxon>Streptomycetaceae</taxon>
        <taxon>Streptomyces</taxon>
    </lineage>
</organism>
<evidence type="ECO:0000313" key="2">
    <source>
        <dbReference type="Proteomes" id="UP000052982"/>
    </source>
</evidence>
<protein>
    <submittedName>
        <fullName evidence="1">Uncharacterized protein</fullName>
    </submittedName>
</protein>
<gene>
    <name evidence="1" type="ORF">AQJ64_15670</name>
</gene>
<comment type="caution">
    <text evidence="1">The sequence shown here is derived from an EMBL/GenBank/DDBJ whole genome shotgun (WGS) entry which is preliminary data.</text>
</comment>
<reference evidence="1 2" key="1">
    <citation type="submission" date="2015-10" db="EMBL/GenBank/DDBJ databases">
        <title>Draft genome sequence of Streptomyces griseoruber DSM 40281, type strain for the species Streptomyces griseoruber.</title>
        <authorList>
            <person name="Ruckert C."/>
            <person name="Winkler A."/>
            <person name="Kalinowski J."/>
            <person name="Kampfer P."/>
            <person name="Glaeser S."/>
        </authorList>
    </citation>
    <scope>NUCLEOTIDE SEQUENCE [LARGE SCALE GENOMIC DNA]</scope>
    <source>
        <strain evidence="1 2">DSM 40281</strain>
    </source>
</reference>
<proteinExistence type="predicted"/>
<sequence length="408" mass="43241">MPVLSPAADAVVDRPFLGGGVRTARSPVTMRRRRDGWEIDAGACHGVPSGGPGDPALFAVYDSDPPLEVRVSRVLPDRSDVTPVGWTPDPHASYPMVLTGVPLPVGTVALDGGPGDGTGATSRLLAAALDTAGPGGGPSPHVRVADPATRARRLPDVRIHVPRAGTVRITAPDGRPLVPDAPCGTADEAARVAVDLEHIARWRRIKELHNPVSALPGAVAVEVVAAAGGEAVDARTRPPLRPGPDGAVRLAYRWTRRGWQEPEIFVRLRNTTDRQLYCVLLDLTDRFRIHPDLFTGDWIAPGYTASAAWGRAITLSLPPDRPLVPGARGTDWLKVLVSETPFSSAPFHLGRLGEPQPAEAVRGGRGGYHGVLDRLGLAALHRDAEPMRPETGDWTTAVLAVETHVPGA</sequence>
<evidence type="ECO:0000313" key="1">
    <source>
        <dbReference type="EMBL" id="KUN84199.1"/>
    </source>
</evidence>
<dbReference type="STRING" id="1943.AQJ64_15670"/>
<keyword evidence="2" id="KW-1185">Reference proteome</keyword>
<dbReference type="RefSeq" id="WP_055632394.1">
    <property type="nucleotide sequence ID" value="NZ_KQ948767.1"/>
</dbReference>
<dbReference type="EMBL" id="LMWW01000018">
    <property type="protein sequence ID" value="KUN84199.1"/>
    <property type="molecule type" value="Genomic_DNA"/>
</dbReference>
<accession>A0A101T200</accession>
<dbReference type="OrthoDB" id="8447555at2"/>